<accession>A0A850EVE5</accession>
<dbReference type="InterPro" id="IPR034660">
    <property type="entry name" value="DinB/YfiT-like"/>
</dbReference>
<dbReference type="EMBL" id="JABWCS010000219">
    <property type="protein sequence ID" value="NUU63639.1"/>
    <property type="molecule type" value="Genomic_DNA"/>
</dbReference>
<dbReference type="Pfam" id="PF12867">
    <property type="entry name" value="DinB_2"/>
    <property type="match status" value="1"/>
</dbReference>
<sequence>MEHYLFYQSAYVRTQLLKSLDGIDEATALRIPQGFRNHILWHLGHVYTLNERFAFKNIGLPMHLPDGFLELFENGTSPLNEPVSLAFPSLEELKLLLREQPQRIQRILEDRLQESIVPPYTTSGGMRLGSVAEFLSLNLYHEGQHLTAIKLYKTLLAALPS</sequence>
<evidence type="ECO:0000313" key="3">
    <source>
        <dbReference type="Proteomes" id="UP000564806"/>
    </source>
</evidence>
<comment type="caution">
    <text evidence="2">The sequence shown here is derived from an EMBL/GenBank/DDBJ whole genome shotgun (WGS) entry which is preliminary data.</text>
</comment>
<dbReference type="RefSeq" id="WP_175374017.1">
    <property type="nucleotide sequence ID" value="NZ_JABWCS010000219.1"/>
</dbReference>
<protein>
    <submittedName>
        <fullName evidence="2">DinB family protein</fullName>
    </submittedName>
</protein>
<dbReference type="AlphaFoldDB" id="A0A850EVE5"/>
<name>A0A850EVE5_9BACL</name>
<feature type="domain" description="DinB-like" evidence="1">
    <location>
        <begin position="12"/>
        <end position="147"/>
    </location>
</feature>
<proteinExistence type="predicted"/>
<organism evidence="2 3">
    <name type="scientific">Paenibacillus agri</name>
    <dbReference type="NCBI Taxonomy" id="2744309"/>
    <lineage>
        <taxon>Bacteria</taxon>
        <taxon>Bacillati</taxon>
        <taxon>Bacillota</taxon>
        <taxon>Bacilli</taxon>
        <taxon>Bacillales</taxon>
        <taxon>Paenibacillaceae</taxon>
        <taxon>Paenibacillus</taxon>
    </lineage>
</organism>
<dbReference type="InterPro" id="IPR024775">
    <property type="entry name" value="DinB-like"/>
</dbReference>
<reference evidence="2" key="1">
    <citation type="submission" date="2020-06" db="EMBL/GenBank/DDBJ databases">
        <title>Paenibacillus sp. nov., isolated from soil.</title>
        <authorList>
            <person name="Seo Y.L."/>
        </authorList>
    </citation>
    <scope>NUCLEOTIDE SEQUENCE [LARGE SCALE GENOMIC DNA]</scope>
    <source>
        <strain evidence="2">JW14</strain>
    </source>
</reference>
<dbReference type="Proteomes" id="UP000564806">
    <property type="component" value="Unassembled WGS sequence"/>
</dbReference>
<evidence type="ECO:0000313" key="2">
    <source>
        <dbReference type="EMBL" id="NUU63639.1"/>
    </source>
</evidence>
<evidence type="ECO:0000259" key="1">
    <source>
        <dbReference type="Pfam" id="PF12867"/>
    </source>
</evidence>
<dbReference type="Gene3D" id="1.20.120.450">
    <property type="entry name" value="dinb family like domain"/>
    <property type="match status" value="1"/>
</dbReference>
<keyword evidence="3" id="KW-1185">Reference proteome</keyword>
<dbReference type="SUPFAM" id="SSF109854">
    <property type="entry name" value="DinB/YfiT-like putative metalloenzymes"/>
    <property type="match status" value="1"/>
</dbReference>
<gene>
    <name evidence="2" type="ORF">HPT30_25115</name>
</gene>